<protein>
    <submittedName>
        <fullName evidence="6">Adenylyltransferase/sulfurtransferase MoeZ</fullName>
    </submittedName>
</protein>
<keyword evidence="1 6" id="KW-0808">Transferase</keyword>
<dbReference type="PROSITE" id="PS50206">
    <property type="entry name" value="RHODANESE_3"/>
    <property type="match status" value="1"/>
</dbReference>
<organism evidence="6 7">
    <name type="scientific">Quadrisphaera setariae</name>
    <dbReference type="NCBI Taxonomy" id="2593304"/>
    <lineage>
        <taxon>Bacteria</taxon>
        <taxon>Bacillati</taxon>
        <taxon>Actinomycetota</taxon>
        <taxon>Actinomycetes</taxon>
        <taxon>Kineosporiales</taxon>
        <taxon>Kineosporiaceae</taxon>
        <taxon>Quadrisphaera</taxon>
    </lineage>
</organism>
<comment type="caution">
    <text evidence="6">The sequence shown here is derived from an EMBL/GenBank/DDBJ whole genome shotgun (WGS) entry which is preliminary data.</text>
</comment>
<dbReference type="GO" id="GO:0008641">
    <property type="term" value="F:ubiquitin-like modifier activating enzyme activity"/>
    <property type="evidence" value="ECO:0007669"/>
    <property type="project" value="InterPro"/>
</dbReference>
<dbReference type="AlphaFoldDB" id="A0A5C8ZEL8"/>
<dbReference type="InterPro" id="IPR035985">
    <property type="entry name" value="Ubiquitin-activating_enz"/>
</dbReference>
<dbReference type="SUPFAM" id="SSF52821">
    <property type="entry name" value="Rhodanese/Cell cycle control phosphatase"/>
    <property type="match status" value="1"/>
</dbReference>
<dbReference type="GO" id="GO:0005524">
    <property type="term" value="F:ATP binding"/>
    <property type="evidence" value="ECO:0007669"/>
    <property type="project" value="UniProtKB-KW"/>
</dbReference>
<feature type="domain" description="Rhodanese" evidence="5">
    <location>
        <begin position="301"/>
        <end position="389"/>
    </location>
</feature>
<evidence type="ECO:0000313" key="6">
    <source>
        <dbReference type="EMBL" id="TXR55240.1"/>
    </source>
</evidence>
<evidence type="ECO:0000259" key="5">
    <source>
        <dbReference type="PROSITE" id="PS50206"/>
    </source>
</evidence>
<dbReference type="CDD" id="cd00757">
    <property type="entry name" value="ThiF_MoeB_HesA_family"/>
    <property type="match status" value="1"/>
</dbReference>
<dbReference type="InterPro" id="IPR000594">
    <property type="entry name" value="ThiF_NAD_FAD-bd"/>
</dbReference>
<keyword evidence="6" id="KW-0548">Nucleotidyltransferase</keyword>
<dbReference type="OrthoDB" id="9804286at2"/>
<evidence type="ECO:0000256" key="1">
    <source>
        <dbReference type="ARBA" id="ARBA00022679"/>
    </source>
</evidence>
<dbReference type="RefSeq" id="WP_147927247.1">
    <property type="nucleotide sequence ID" value="NZ_VKAC01000009.1"/>
</dbReference>
<evidence type="ECO:0000256" key="2">
    <source>
        <dbReference type="ARBA" id="ARBA00022741"/>
    </source>
</evidence>
<keyword evidence="2" id="KW-0547">Nucleotide-binding</keyword>
<reference evidence="6 7" key="1">
    <citation type="submission" date="2019-07" db="EMBL/GenBank/DDBJ databases">
        <title>Quadrisphaera sp. strain DD2A genome sequencing and assembly.</title>
        <authorList>
            <person name="Kim I."/>
        </authorList>
    </citation>
    <scope>NUCLEOTIDE SEQUENCE [LARGE SCALE GENOMIC DNA]</scope>
    <source>
        <strain evidence="6 7">DD2A</strain>
    </source>
</reference>
<dbReference type="PANTHER" id="PTHR10953">
    <property type="entry name" value="UBIQUITIN-ACTIVATING ENZYME E1"/>
    <property type="match status" value="1"/>
</dbReference>
<dbReference type="GO" id="GO:0005829">
    <property type="term" value="C:cytosol"/>
    <property type="evidence" value="ECO:0007669"/>
    <property type="project" value="TreeGrafter"/>
</dbReference>
<dbReference type="GO" id="GO:0008146">
    <property type="term" value="F:sulfotransferase activity"/>
    <property type="evidence" value="ECO:0007669"/>
    <property type="project" value="TreeGrafter"/>
</dbReference>
<dbReference type="Pfam" id="PF00899">
    <property type="entry name" value="ThiF"/>
    <property type="match status" value="1"/>
</dbReference>
<evidence type="ECO:0000313" key="7">
    <source>
        <dbReference type="Proteomes" id="UP000321234"/>
    </source>
</evidence>
<dbReference type="Pfam" id="PF00581">
    <property type="entry name" value="Rhodanese"/>
    <property type="match status" value="1"/>
</dbReference>
<dbReference type="SMART" id="SM00450">
    <property type="entry name" value="RHOD"/>
    <property type="match status" value="1"/>
</dbReference>
<dbReference type="CDD" id="cd00158">
    <property type="entry name" value="RHOD"/>
    <property type="match status" value="1"/>
</dbReference>
<dbReference type="PANTHER" id="PTHR10953:SF102">
    <property type="entry name" value="ADENYLYLTRANSFERASE AND SULFURTRANSFERASE MOCS3"/>
    <property type="match status" value="1"/>
</dbReference>
<dbReference type="FunFam" id="3.40.50.720:FF:000033">
    <property type="entry name" value="Adenylyltransferase and sulfurtransferase MOCS3"/>
    <property type="match status" value="1"/>
</dbReference>
<dbReference type="EMBL" id="VKAC01000009">
    <property type="protein sequence ID" value="TXR55240.1"/>
    <property type="molecule type" value="Genomic_DNA"/>
</dbReference>
<gene>
    <name evidence="6" type="ORF">FMM08_15285</name>
</gene>
<dbReference type="GO" id="GO:0016779">
    <property type="term" value="F:nucleotidyltransferase activity"/>
    <property type="evidence" value="ECO:0007669"/>
    <property type="project" value="UniProtKB-KW"/>
</dbReference>
<keyword evidence="7" id="KW-1185">Reference proteome</keyword>
<feature type="region of interest" description="Disordered" evidence="4">
    <location>
        <begin position="251"/>
        <end position="288"/>
    </location>
</feature>
<evidence type="ECO:0000256" key="4">
    <source>
        <dbReference type="SAM" id="MobiDB-lite"/>
    </source>
</evidence>
<dbReference type="SUPFAM" id="SSF69572">
    <property type="entry name" value="Activating enzymes of the ubiquitin-like proteins"/>
    <property type="match status" value="1"/>
</dbReference>
<dbReference type="InterPro" id="IPR001763">
    <property type="entry name" value="Rhodanese-like_dom"/>
</dbReference>
<sequence>MEPLVEPGPPLTPEERQRWSRHLLLPSVGELGQRRLRAARVGVVGAGGLGSPVLAYLAAAGVGELVVVDDDVVEASNLQRQVLHGASDVGRPKVDSAADALARQAPWTSVVRAPERLTAGNAARLLAGCHLVIDGADNFATRYAVADACEQLGVPEVFGSLLQHDAQVAVFWPGHPSGAPGYRDLFPAPPPPGSVASCAEAGVLGALCGVVGSVMAVEAVKLLVGAGEPLLGRLLVLDAMAMSWRTVRVRASAAQDDDERGGARAAGAGGHGAAVPQPRAEEPLPADAEVTPRELAEALAGGADVVLVDVRTAAERSLGSLPGAISVPLEDAVAGVLPPLPPGRVVVHCRSGARSERAVRALRAAGRTEVAHLRGGLLAWAADVDPGLVVA</sequence>
<dbReference type="GO" id="GO:0004792">
    <property type="term" value="F:thiosulfate-cyanide sulfurtransferase activity"/>
    <property type="evidence" value="ECO:0007669"/>
    <property type="project" value="TreeGrafter"/>
</dbReference>
<evidence type="ECO:0000256" key="3">
    <source>
        <dbReference type="ARBA" id="ARBA00022840"/>
    </source>
</evidence>
<dbReference type="Gene3D" id="3.40.250.10">
    <property type="entry name" value="Rhodanese-like domain"/>
    <property type="match status" value="1"/>
</dbReference>
<dbReference type="InterPro" id="IPR036873">
    <property type="entry name" value="Rhodanese-like_dom_sf"/>
</dbReference>
<accession>A0A5C8ZEL8</accession>
<proteinExistence type="predicted"/>
<dbReference type="InterPro" id="IPR045886">
    <property type="entry name" value="ThiF/MoeB/HesA"/>
</dbReference>
<name>A0A5C8ZEL8_9ACTN</name>
<dbReference type="Gene3D" id="3.40.50.720">
    <property type="entry name" value="NAD(P)-binding Rossmann-like Domain"/>
    <property type="match status" value="1"/>
</dbReference>
<dbReference type="Proteomes" id="UP000321234">
    <property type="component" value="Unassembled WGS sequence"/>
</dbReference>
<keyword evidence="3" id="KW-0067">ATP-binding</keyword>